<sequence>MSRIHPPRHASKARRTVMRRKTLLLIILFVVCFTAALAFGPGATASGSSAVNTPDASFTEGPLELGASLTRSKVAVGSDGRFSLALTFFAPDTYPDDRPAPVEKPVDLVVVLDRSGSMRGAKITDARNALALLVDTLSPRDRLGLVSYADGVQVHTPPIQVTAGNRSLLQQAVMRIVAGGNTNLGSGLRTGLEQLRQVAMLDDDAPISFDDCRGCPPHPGGRTRRVILISDGLANRGVTDPGALAGMARRAAMQGWSVSAVGVGLDFNEYLMTCLADAGGGTYHFLEEPQAFADLFMEELHAARRIAATSMSIDIRLPRGVSLEEASGYEITRSGDGASLLVGDITAGSSRTIHLTLRADTRKAAEYVLDSLAVSYMQENATMNQTLASPLRIAAVADESEAEASYAPAAWERKVLREDYGKLKETVARAVSDGDKDEAMEAIKNYRQKTAQQNQAVGSDKVQENLDSEVSELESSVEESFSGSATEQMAKQKEAGKRIQYEGYMDRRDKSAARD</sequence>
<feature type="region of interest" description="Disordered" evidence="1">
    <location>
        <begin position="450"/>
        <end position="515"/>
    </location>
</feature>
<evidence type="ECO:0000256" key="1">
    <source>
        <dbReference type="SAM" id="MobiDB-lite"/>
    </source>
</evidence>
<evidence type="ECO:0000313" key="4">
    <source>
        <dbReference type="Proteomes" id="UP000434052"/>
    </source>
</evidence>
<dbReference type="InterPro" id="IPR036465">
    <property type="entry name" value="vWFA_dom_sf"/>
</dbReference>
<dbReference type="EMBL" id="QMIF01000005">
    <property type="protein sequence ID" value="TVM34115.1"/>
    <property type="molecule type" value="Genomic_DNA"/>
</dbReference>
<gene>
    <name evidence="3" type="ORF">DQK91_09435</name>
</gene>
<dbReference type="InterPro" id="IPR002035">
    <property type="entry name" value="VWF_A"/>
</dbReference>
<dbReference type="PANTHER" id="PTHR10579">
    <property type="entry name" value="CALCIUM-ACTIVATED CHLORIDE CHANNEL REGULATOR"/>
    <property type="match status" value="1"/>
</dbReference>
<feature type="compositionally biased region" description="Basic and acidic residues" evidence="1">
    <location>
        <begin position="490"/>
        <end position="515"/>
    </location>
</feature>
<evidence type="ECO:0000313" key="3">
    <source>
        <dbReference type="EMBL" id="TVM34115.1"/>
    </source>
</evidence>
<reference evidence="3 4" key="1">
    <citation type="submission" date="2018-06" db="EMBL/GenBank/DDBJ databases">
        <title>Complete genome of Desulfovibrio marinus P48SEP.</title>
        <authorList>
            <person name="Crispim J.S."/>
            <person name="Vidigal P.M.P."/>
            <person name="Silva L.C.F."/>
            <person name="Araujo L.C."/>
            <person name="Laguardia C.N."/>
            <person name="Dias R.S."/>
            <person name="Sousa M.P."/>
            <person name="Paula S.O."/>
            <person name="Silva C."/>
        </authorList>
    </citation>
    <scope>NUCLEOTIDE SEQUENCE [LARGE SCALE GENOMIC DNA]</scope>
    <source>
        <strain evidence="3 4">P48SEP</strain>
    </source>
</reference>
<feature type="compositionally biased region" description="Acidic residues" evidence="1">
    <location>
        <begin position="466"/>
        <end position="477"/>
    </location>
</feature>
<dbReference type="Proteomes" id="UP000434052">
    <property type="component" value="Unassembled WGS sequence"/>
</dbReference>
<accession>A0A6P1ZGI4</accession>
<dbReference type="PROSITE" id="PS50234">
    <property type="entry name" value="VWFA"/>
    <property type="match status" value="1"/>
</dbReference>
<dbReference type="AlphaFoldDB" id="A0A6P1ZGI4"/>
<dbReference type="InterPro" id="IPR051266">
    <property type="entry name" value="CLCR"/>
</dbReference>
<protein>
    <recommendedName>
        <fullName evidence="2">VWFA domain-containing protein</fullName>
    </recommendedName>
</protein>
<dbReference type="Gene3D" id="3.40.50.410">
    <property type="entry name" value="von Willebrand factor, type A domain"/>
    <property type="match status" value="1"/>
</dbReference>
<dbReference type="SUPFAM" id="SSF53300">
    <property type="entry name" value="vWA-like"/>
    <property type="match status" value="1"/>
</dbReference>
<organism evidence="3 4">
    <name type="scientific">Oceanidesulfovibrio marinus</name>
    <dbReference type="NCBI Taxonomy" id="370038"/>
    <lineage>
        <taxon>Bacteria</taxon>
        <taxon>Pseudomonadati</taxon>
        <taxon>Thermodesulfobacteriota</taxon>
        <taxon>Desulfovibrionia</taxon>
        <taxon>Desulfovibrionales</taxon>
        <taxon>Desulfovibrionaceae</taxon>
        <taxon>Oceanidesulfovibrio</taxon>
    </lineage>
</organism>
<dbReference type="SMART" id="SM00327">
    <property type="entry name" value="VWA"/>
    <property type="match status" value="1"/>
</dbReference>
<dbReference type="OrthoDB" id="571198at2"/>
<name>A0A6P1ZGI4_9BACT</name>
<dbReference type="PANTHER" id="PTHR10579:SF43">
    <property type="entry name" value="ZINC FINGER (C3HC4-TYPE RING FINGER) FAMILY PROTEIN"/>
    <property type="match status" value="1"/>
</dbReference>
<feature type="domain" description="VWFA" evidence="2">
    <location>
        <begin position="107"/>
        <end position="300"/>
    </location>
</feature>
<comment type="caution">
    <text evidence="3">The sequence shown here is derived from an EMBL/GenBank/DDBJ whole genome shotgun (WGS) entry which is preliminary data.</text>
</comment>
<evidence type="ECO:0000259" key="2">
    <source>
        <dbReference type="PROSITE" id="PS50234"/>
    </source>
</evidence>
<dbReference type="Pfam" id="PF00092">
    <property type="entry name" value="VWA"/>
    <property type="match status" value="1"/>
</dbReference>
<proteinExistence type="predicted"/>